<keyword evidence="2" id="KW-1185">Reference proteome</keyword>
<dbReference type="Proteomes" id="UP001342826">
    <property type="component" value="Unassembled WGS sequence"/>
</dbReference>
<dbReference type="EMBL" id="JARTFS010000006">
    <property type="protein sequence ID" value="MED4401353.1"/>
    <property type="molecule type" value="Genomic_DNA"/>
</dbReference>
<protein>
    <submittedName>
        <fullName evidence="1">Uncharacterized protein</fullName>
    </submittedName>
</protein>
<comment type="caution">
    <text evidence="1">The sequence shown here is derived from an EMBL/GenBank/DDBJ whole genome shotgun (WGS) entry which is preliminary data.</text>
</comment>
<gene>
    <name evidence="1" type="ORF">P9271_08505</name>
</gene>
<sequence length="303" mass="33239">MAEKFSFFDPVQDQNGQYDREYNAQEFTNYFAALVTTGLMKGSGNELKVTATGSNMVTTIDTDIAFLLGRFYENDSLLLLTHDTETLGNSRIDRIVVRMDLSTEARYVKAFIKKGISSASPVAPTLTQTPNLYEISLAQVKVIGGQTFISINNVTNERGKDIICPYAGSKILPNFDDTGLEALVNKVEQMNNLKADKTQENGISLPYQAGFASSGNGCFYYKDSFGVVHIGGKFNKITTMGSAVLCTLPVGYRPKNIETRYFITWVSPNYVINEMTISTTGAVTIYTPATGGISVELSFRTAD</sequence>
<evidence type="ECO:0000313" key="2">
    <source>
        <dbReference type="Proteomes" id="UP001342826"/>
    </source>
</evidence>
<organism evidence="1 2">
    <name type="scientific">Metabacillus fastidiosus</name>
    <dbReference type="NCBI Taxonomy" id="1458"/>
    <lineage>
        <taxon>Bacteria</taxon>
        <taxon>Bacillati</taxon>
        <taxon>Bacillota</taxon>
        <taxon>Bacilli</taxon>
        <taxon>Bacillales</taxon>
        <taxon>Bacillaceae</taxon>
        <taxon>Metabacillus</taxon>
    </lineage>
</organism>
<dbReference type="RefSeq" id="WP_066228277.1">
    <property type="nucleotide sequence ID" value="NZ_JARTFQ010000006.1"/>
</dbReference>
<proteinExistence type="predicted"/>
<accession>A0ABU6NXI0</accession>
<reference evidence="1 2" key="1">
    <citation type="submission" date="2023-03" db="EMBL/GenBank/DDBJ databases">
        <title>Bacillus Genome Sequencing.</title>
        <authorList>
            <person name="Dunlap C."/>
        </authorList>
    </citation>
    <scope>NUCLEOTIDE SEQUENCE [LARGE SCALE GENOMIC DNA]</scope>
    <source>
        <strain evidence="1 2">NRS-1717</strain>
    </source>
</reference>
<evidence type="ECO:0000313" key="1">
    <source>
        <dbReference type="EMBL" id="MED4401353.1"/>
    </source>
</evidence>
<dbReference type="GeneID" id="301140765"/>
<name>A0ABU6NXI0_9BACI</name>